<dbReference type="OrthoDB" id="2969309at2"/>
<evidence type="ECO:0000256" key="2">
    <source>
        <dbReference type="SAM" id="Phobius"/>
    </source>
</evidence>
<keyword evidence="2" id="KW-1133">Transmembrane helix</keyword>
<accession>A0A0A1MLF8</accession>
<dbReference type="Gene3D" id="3.30.70.1070">
    <property type="entry name" value="Sporulation related repeat"/>
    <property type="match status" value="1"/>
</dbReference>
<organism evidence="4 5">
    <name type="scientific">Oceanobacillus oncorhynchi</name>
    <dbReference type="NCBI Taxonomy" id="545501"/>
    <lineage>
        <taxon>Bacteria</taxon>
        <taxon>Bacillati</taxon>
        <taxon>Bacillota</taxon>
        <taxon>Bacilli</taxon>
        <taxon>Bacillales</taxon>
        <taxon>Bacillaceae</taxon>
        <taxon>Oceanobacillus</taxon>
    </lineage>
</organism>
<proteinExistence type="predicted"/>
<dbReference type="AlphaFoldDB" id="A0A0A1MLF8"/>
<dbReference type="InterPro" id="IPR007730">
    <property type="entry name" value="SPOR-like_dom"/>
</dbReference>
<feature type="region of interest" description="Disordered" evidence="1">
    <location>
        <begin position="23"/>
        <end position="43"/>
    </location>
</feature>
<keyword evidence="2" id="KW-0812">Transmembrane</keyword>
<evidence type="ECO:0000256" key="1">
    <source>
        <dbReference type="SAM" id="MobiDB-lite"/>
    </source>
</evidence>
<feature type="compositionally biased region" description="Polar residues" evidence="1">
    <location>
        <begin position="98"/>
        <end position="109"/>
    </location>
</feature>
<feature type="domain" description="SPOR" evidence="3">
    <location>
        <begin position="127"/>
        <end position="205"/>
    </location>
</feature>
<sequence length="286" mass="31532">MTKHKLHRIKDTKGTWTYKVHTSSKDDSAERTSAATLENEPEETDITTLTAVKGTNKGKLKRNPVWKTILISGGSAVLVGTLIGFLIFRMFLQVDTPTSAENPSQTTPAVTPAEKEEASPDVIAVTLASLETYILQAGVFSDQENADPLIASLKNLNIPSVFFDRDGEFYLMAGVASSEDAAQALAASLSDNQAELYVKAWGTQTKDIEMTEAEREWITAFQAFFEEQLQQTESNQPIPEEEIAALVDKAPAETVAIDELLSSITEMQGEPSFYQLLTWMKIYDEL</sequence>
<keyword evidence="5" id="KW-1185">Reference proteome</keyword>
<dbReference type="SUPFAM" id="SSF110997">
    <property type="entry name" value="Sporulation related repeat"/>
    <property type="match status" value="1"/>
</dbReference>
<evidence type="ECO:0000259" key="3">
    <source>
        <dbReference type="PROSITE" id="PS51724"/>
    </source>
</evidence>
<dbReference type="EMBL" id="CDGG01000001">
    <property type="protein sequence ID" value="CEI83898.1"/>
    <property type="molecule type" value="Genomic_DNA"/>
</dbReference>
<dbReference type="GO" id="GO:0042834">
    <property type="term" value="F:peptidoglycan binding"/>
    <property type="evidence" value="ECO:0007669"/>
    <property type="project" value="InterPro"/>
</dbReference>
<dbReference type="Proteomes" id="UP000040453">
    <property type="component" value="Unassembled WGS sequence"/>
</dbReference>
<evidence type="ECO:0000313" key="5">
    <source>
        <dbReference type="Proteomes" id="UP000040453"/>
    </source>
</evidence>
<feature type="region of interest" description="Disordered" evidence="1">
    <location>
        <begin position="98"/>
        <end position="117"/>
    </location>
</feature>
<keyword evidence="2" id="KW-0472">Membrane</keyword>
<feature type="transmembrane region" description="Helical" evidence="2">
    <location>
        <begin position="69"/>
        <end position="92"/>
    </location>
</feature>
<name>A0A0A1MLF8_9BACI</name>
<reference evidence="4 5" key="1">
    <citation type="submission" date="2014-11" db="EMBL/GenBank/DDBJ databases">
        <authorList>
            <person name="Urmite Genomes Urmite Genomes"/>
        </authorList>
    </citation>
    <scope>NUCLEOTIDE SEQUENCE [LARGE SCALE GENOMIC DNA]</scope>
    <source>
        <strain evidence="4 5">Oc5</strain>
    </source>
</reference>
<protein>
    <submittedName>
        <fullName evidence="4">Sporulation related domain protein</fullName>
    </submittedName>
</protein>
<evidence type="ECO:0000313" key="4">
    <source>
        <dbReference type="EMBL" id="CEI83898.1"/>
    </source>
</evidence>
<gene>
    <name evidence="4" type="ORF">BN997_03823</name>
</gene>
<dbReference type="RefSeq" id="WP_042534396.1">
    <property type="nucleotide sequence ID" value="NZ_CDGG01000001.1"/>
</dbReference>
<dbReference type="PROSITE" id="PS51724">
    <property type="entry name" value="SPOR"/>
    <property type="match status" value="1"/>
</dbReference>
<dbReference type="InterPro" id="IPR036680">
    <property type="entry name" value="SPOR-like_sf"/>
</dbReference>
<dbReference type="STRING" id="545501.BN997_03823"/>
<dbReference type="Pfam" id="PF05036">
    <property type="entry name" value="SPOR"/>
    <property type="match status" value="1"/>
</dbReference>